<dbReference type="RefSeq" id="WP_197661725.1">
    <property type="nucleotide sequence ID" value="NZ_JAEAGR010000012.1"/>
</dbReference>
<dbReference type="EMBL" id="JAEAGR010000012">
    <property type="protein sequence ID" value="MBH1941506.1"/>
    <property type="molecule type" value="Genomic_DNA"/>
</dbReference>
<gene>
    <name evidence="2" type="ORF">I5677_11435</name>
</gene>
<dbReference type="Pfam" id="PF20076">
    <property type="entry name" value="DUF6472"/>
    <property type="match status" value="1"/>
</dbReference>
<evidence type="ECO:0000313" key="3">
    <source>
        <dbReference type="Proteomes" id="UP000623269"/>
    </source>
</evidence>
<evidence type="ECO:0000259" key="1">
    <source>
        <dbReference type="Pfam" id="PF20076"/>
    </source>
</evidence>
<protein>
    <recommendedName>
        <fullName evidence="1">DUF6472 domain-containing protein</fullName>
    </recommendedName>
</protein>
<dbReference type="AlphaFoldDB" id="A0A8J7H8H2"/>
<keyword evidence="3" id="KW-1185">Reference proteome</keyword>
<comment type="caution">
    <text evidence="2">The sequence shown here is derived from an EMBL/GenBank/DDBJ whole genome shotgun (WGS) entry which is preliminary data.</text>
</comment>
<organism evidence="2 3">
    <name type="scientific">Mobilitalea sibirica</name>
    <dbReference type="NCBI Taxonomy" id="1462919"/>
    <lineage>
        <taxon>Bacteria</taxon>
        <taxon>Bacillati</taxon>
        <taxon>Bacillota</taxon>
        <taxon>Clostridia</taxon>
        <taxon>Lachnospirales</taxon>
        <taxon>Lachnospiraceae</taxon>
        <taxon>Mobilitalea</taxon>
    </lineage>
</organism>
<accession>A0A8J7H8H2</accession>
<sequence>MINNTTICESCHNYYFDEDYDCYVCQANLDEDEMSQFLRNTFYNCPYYQQSDDYKIVRKQI</sequence>
<proteinExistence type="predicted"/>
<dbReference type="Proteomes" id="UP000623269">
    <property type="component" value="Unassembled WGS sequence"/>
</dbReference>
<dbReference type="InterPro" id="IPR045525">
    <property type="entry name" value="DUF6472"/>
</dbReference>
<feature type="domain" description="DUF6472" evidence="1">
    <location>
        <begin position="6"/>
        <end position="61"/>
    </location>
</feature>
<name>A0A8J7H8H2_9FIRM</name>
<reference evidence="2" key="1">
    <citation type="submission" date="2020-12" db="EMBL/GenBank/DDBJ databases">
        <title>M. sibirica DSM 26468T genome.</title>
        <authorList>
            <person name="Thieme N."/>
            <person name="Rettenmaier R."/>
            <person name="Zverlov V."/>
            <person name="Liebl W."/>
        </authorList>
    </citation>
    <scope>NUCLEOTIDE SEQUENCE</scope>
    <source>
        <strain evidence="2">DSM 26468</strain>
    </source>
</reference>
<evidence type="ECO:0000313" key="2">
    <source>
        <dbReference type="EMBL" id="MBH1941506.1"/>
    </source>
</evidence>